<protein>
    <submittedName>
        <fullName evidence="1">Uncharacterized protein</fullName>
    </submittedName>
</protein>
<sequence>MTTVSQKVLDVLLIGIYDEYARIYSMITEYEETADFGPITKEMITQAHADLQEAISFHQYYVTGIKALLMAESFVSLNLRVSELLGASYPEPNTIFGEKIPLPEGVTVYKELTENVFRYIFDHVSLGKIGELICKKRMDETYCLEARTYDEATNSSEKNKIFQHIRKTLIKELQLSQGPTT</sequence>
<reference evidence="1 2" key="1">
    <citation type="submission" date="2017-09" db="EMBL/GenBank/DDBJ databases">
        <title>Large-scale bioinformatics analysis of Bacillus genomes uncovers conserved roles of natural products in bacterial physiology.</title>
        <authorList>
            <consortium name="Agbiome Team Llc"/>
            <person name="Bleich R.M."/>
            <person name="Kirk G.J."/>
            <person name="Santa Maria K.C."/>
            <person name="Allen S.E."/>
            <person name="Farag S."/>
            <person name="Shank E.A."/>
            <person name="Bowers A."/>
        </authorList>
    </citation>
    <scope>NUCLEOTIDE SEQUENCE [LARGE SCALE GENOMIC DNA]</scope>
    <source>
        <strain evidence="1 2">AFS027647</strain>
    </source>
</reference>
<dbReference type="Proteomes" id="UP000220691">
    <property type="component" value="Unassembled WGS sequence"/>
</dbReference>
<gene>
    <name evidence="1" type="ORF">CN553_31275</name>
</gene>
<evidence type="ECO:0000313" key="1">
    <source>
        <dbReference type="EMBL" id="PEN77319.1"/>
    </source>
</evidence>
<evidence type="ECO:0000313" key="2">
    <source>
        <dbReference type="Proteomes" id="UP000220691"/>
    </source>
</evidence>
<dbReference type="AlphaFoldDB" id="A0A9X6U5D9"/>
<name>A0A9X6U5D9_BACCE</name>
<proteinExistence type="predicted"/>
<dbReference type="RefSeq" id="WP_098128152.1">
    <property type="nucleotide sequence ID" value="NZ_NUAN01000342.1"/>
</dbReference>
<accession>A0A9X6U5D9</accession>
<organism evidence="1 2">
    <name type="scientific">Bacillus cereus</name>
    <dbReference type="NCBI Taxonomy" id="1396"/>
    <lineage>
        <taxon>Bacteria</taxon>
        <taxon>Bacillati</taxon>
        <taxon>Bacillota</taxon>
        <taxon>Bacilli</taxon>
        <taxon>Bacillales</taxon>
        <taxon>Bacillaceae</taxon>
        <taxon>Bacillus</taxon>
        <taxon>Bacillus cereus group</taxon>
    </lineage>
</organism>
<comment type="caution">
    <text evidence="1">The sequence shown here is derived from an EMBL/GenBank/DDBJ whole genome shotgun (WGS) entry which is preliminary data.</text>
</comment>
<dbReference type="EMBL" id="NUAN01000342">
    <property type="protein sequence ID" value="PEN77319.1"/>
    <property type="molecule type" value="Genomic_DNA"/>
</dbReference>